<keyword evidence="2" id="KW-1185">Reference proteome</keyword>
<organism evidence="1 2">
    <name type="scientific">Streptomyces luteosporeus</name>
    <dbReference type="NCBI Taxonomy" id="173856"/>
    <lineage>
        <taxon>Bacteria</taxon>
        <taxon>Bacillati</taxon>
        <taxon>Actinomycetota</taxon>
        <taxon>Actinomycetes</taxon>
        <taxon>Kitasatosporales</taxon>
        <taxon>Streptomycetaceae</taxon>
        <taxon>Streptomyces</taxon>
    </lineage>
</organism>
<dbReference type="EMBL" id="BAAASL010000003">
    <property type="protein sequence ID" value="GAA2710869.1"/>
    <property type="molecule type" value="Genomic_DNA"/>
</dbReference>
<proteinExistence type="predicted"/>
<dbReference type="Proteomes" id="UP001500886">
    <property type="component" value="Unassembled WGS sequence"/>
</dbReference>
<reference evidence="1 2" key="1">
    <citation type="journal article" date="2019" name="Int. J. Syst. Evol. Microbiol.">
        <title>The Global Catalogue of Microorganisms (GCM) 10K type strain sequencing project: providing services to taxonomists for standard genome sequencing and annotation.</title>
        <authorList>
            <consortium name="The Broad Institute Genomics Platform"/>
            <consortium name="The Broad Institute Genome Sequencing Center for Infectious Disease"/>
            <person name="Wu L."/>
            <person name="Ma J."/>
        </authorList>
    </citation>
    <scope>NUCLEOTIDE SEQUENCE [LARGE SCALE GENOMIC DNA]</scope>
    <source>
        <strain evidence="1 2">JCM 4542</strain>
    </source>
</reference>
<evidence type="ECO:0008006" key="3">
    <source>
        <dbReference type="Google" id="ProtNLM"/>
    </source>
</evidence>
<dbReference type="RefSeq" id="WP_344433627.1">
    <property type="nucleotide sequence ID" value="NZ_BAAASL010000003.1"/>
</dbReference>
<protein>
    <recommendedName>
        <fullName evidence="3">DUF3303 domain-containing protein</fullName>
    </recommendedName>
</protein>
<gene>
    <name evidence="1" type="ORF">GCM10010315_11580</name>
</gene>
<comment type="caution">
    <text evidence="1">The sequence shown here is derived from an EMBL/GenBank/DDBJ whole genome shotgun (WGS) entry which is preliminary data.</text>
</comment>
<sequence length="96" mass="10573">MRTLLRARLDTAASNESIRDGTMPEVIEELLGQLKPEAAYFTAMDGGRTCLLVFDLQDPSQIPSVVERFFLNADAEVELYPVMNADDLRKGLAALG</sequence>
<evidence type="ECO:0000313" key="1">
    <source>
        <dbReference type="EMBL" id="GAA2710869.1"/>
    </source>
</evidence>
<evidence type="ECO:0000313" key="2">
    <source>
        <dbReference type="Proteomes" id="UP001500886"/>
    </source>
</evidence>
<accession>A0ABN3TM60</accession>
<name>A0ABN3TM60_9ACTN</name>